<gene>
    <name evidence="3" type="ORF">SAMN02746011_01894</name>
</gene>
<dbReference type="RefSeq" id="WP_078756567.1">
    <property type="nucleotide sequence ID" value="NZ_FUWO01000025.1"/>
</dbReference>
<evidence type="ECO:0000256" key="2">
    <source>
        <dbReference type="SAM" id="Phobius"/>
    </source>
</evidence>
<keyword evidence="4" id="KW-1185">Reference proteome</keyword>
<sequence length="188" mass="20011">MDLAGIAAIIAALAFAALVIVLIISLLKIPKLIAELQNTIQKVNTTIDVVTKDVDGLSIEVEGLLNKTNSLMDDVNGKVGKIDPLFTAVGDLGITVSEINDSAKDTANNLLSGIGRKKPSKTQRLQKNIKSLSKVKDFVSPSKQEKAVVDDTVPVTPPKSAIEEELESIRNRKPSSTAGEITINEGVK</sequence>
<dbReference type="STRING" id="1121925.SAMN02746011_01894"/>
<dbReference type="Pfam" id="PF06103">
    <property type="entry name" value="DUF948"/>
    <property type="match status" value="1"/>
</dbReference>
<dbReference type="PANTHER" id="PTHR40070:SF1">
    <property type="entry name" value="UPF0478 PROTEIN YTXG"/>
    <property type="match status" value="1"/>
</dbReference>
<keyword evidence="2" id="KW-1133">Transmembrane helix</keyword>
<dbReference type="InterPro" id="IPR009293">
    <property type="entry name" value="UPF0478"/>
</dbReference>
<protein>
    <submittedName>
        <fullName evidence="3">Uncharacterized protein YoxC, contains an MCP-like domain</fullName>
    </submittedName>
</protein>
<keyword evidence="2" id="KW-0812">Transmembrane</keyword>
<accession>A0A1T4NY15</accession>
<dbReference type="PANTHER" id="PTHR40070">
    <property type="entry name" value="UPF0478 PROTEIN YTXG"/>
    <property type="match status" value="1"/>
</dbReference>
<evidence type="ECO:0000313" key="3">
    <source>
        <dbReference type="EMBL" id="SJZ83962.1"/>
    </source>
</evidence>
<dbReference type="EMBL" id="FUWO01000025">
    <property type="protein sequence ID" value="SJZ83962.1"/>
    <property type="molecule type" value="Genomic_DNA"/>
</dbReference>
<organism evidence="3 4">
    <name type="scientific">Globicatella sulfidifaciens DSM 15739</name>
    <dbReference type="NCBI Taxonomy" id="1121925"/>
    <lineage>
        <taxon>Bacteria</taxon>
        <taxon>Bacillati</taxon>
        <taxon>Bacillota</taxon>
        <taxon>Bacilli</taxon>
        <taxon>Lactobacillales</taxon>
        <taxon>Aerococcaceae</taxon>
        <taxon>Globicatella</taxon>
    </lineage>
</organism>
<dbReference type="AlphaFoldDB" id="A0A1T4NY15"/>
<name>A0A1T4NY15_9LACT</name>
<dbReference type="Proteomes" id="UP000189941">
    <property type="component" value="Unassembled WGS sequence"/>
</dbReference>
<evidence type="ECO:0000256" key="1">
    <source>
        <dbReference type="SAM" id="MobiDB-lite"/>
    </source>
</evidence>
<evidence type="ECO:0000313" key="4">
    <source>
        <dbReference type="Proteomes" id="UP000189941"/>
    </source>
</evidence>
<feature type="region of interest" description="Disordered" evidence="1">
    <location>
        <begin position="154"/>
        <end position="188"/>
    </location>
</feature>
<dbReference type="OrthoDB" id="2146420at2"/>
<proteinExistence type="predicted"/>
<reference evidence="4" key="1">
    <citation type="submission" date="2017-02" db="EMBL/GenBank/DDBJ databases">
        <authorList>
            <person name="Varghese N."/>
            <person name="Submissions S."/>
        </authorList>
    </citation>
    <scope>NUCLEOTIDE SEQUENCE [LARGE SCALE GENOMIC DNA]</scope>
    <source>
        <strain evidence="4">DSM 15739</strain>
    </source>
</reference>
<keyword evidence="2" id="KW-0472">Membrane</keyword>
<feature type="transmembrane region" description="Helical" evidence="2">
    <location>
        <begin position="6"/>
        <end position="27"/>
    </location>
</feature>